<feature type="region of interest" description="Disordered" evidence="1">
    <location>
        <begin position="1"/>
        <end position="57"/>
    </location>
</feature>
<evidence type="ECO:0000256" key="1">
    <source>
        <dbReference type="SAM" id="MobiDB-lite"/>
    </source>
</evidence>
<evidence type="ECO:0000313" key="2">
    <source>
        <dbReference type="EMBL" id="QDZ18218.1"/>
    </source>
</evidence>
<dbReference type="EMBL" id="CP031034">
    <property type="protein sequence ID" value="QDZ18218.1"/>
    <property type="molecule type" value="Genomic_DNA"/>
</dbReference>
<name>A0A5B8MCH7_9CHLO</name>
<accession>A0A5B8MCH7</accession>
<dbReference type="PANTHER" id="PTHR24030">
    <property type="entry name" value="PROTEIN CMSS1"/>
    <property type="match status" value="1"/>
</dbReference>
<dbReference type="GO" id="GO:0030686">
    <property type="term" value="C:90S preribosome"/>
    <property type="evidence" value="ECO:0007669"/>
    <property type="project" value="TreeGrafter"/>
</dbReference>
<dbReference type="InterPro" id="IPR027417">
    <property type="entry name" value="P-loop_NTPase"/>
</dbReference>
<gene>
    <name evidence="2" type="ORF">A3770_01p07360</name>
</gene>
<dbReference type="STRING" id="1764295.A0A5B8MCH7"/>
<dbReference type="AlphaFoldDB" id="A0A5B8MCH7"/>
<sequence length="250" mass="27730">MDDREVLRDRADVPVASSSRPQEPSSVVVAGATQRKNKDKKKRKGKKRPSQEVESIDDTSAESIASALWSSYSTFAEAGGEAKLQGDFLDQGAVQVLGTSEAGLARRVCMSFPEWRKEMSRTSANGSPMWIIVCSSADRCIAVLKELSDIRKFAKFGKLFSRHMKVPEQVSFLERSIVNVVVGTPARILKLCDLGNLKLGKAKVLFFDKTADMKNRSLLTMKDVQKDLWTFYEKHVQGLVAKGQVKVCVL</sequence>
<organism evidence="2 3">
    <name type="scientific">Chloropicon primus</name>
    <dbReference type="NCBI Taxonomy" id="1764295"/>
    <lineage>
        <taxon>Eukaryota</taxon>
        <taxon>Viridiplantae</taxon>
        <taxon>Chlorophyta</taxon>
        <taxon>Chloropicophyceae</taxon>
        <taxon>Chloropicales</taxon>
        <taxon>Chloropicaceae</taxon>
        <taxon>Chloropicon</taxon>
    </lineage>
</organism>
<protein>
    <submittedName>
        <fullName evidence="2">Subunit of U3-containing 90S pre-ribosomal complex</fullName>
    </submittedName>
</protein>
<feature type="compositionally biased region" description="Polar residues" evidence="1">
    <location>
        <begin position="16"/>
        <end position="25"/>
    </location>
</feature>
<dbReference type="Proteomes" id="UP000316726">
    <property type="component" value="Chromosome 1"/>
</dbReference>
<evidence type="ECO:0000313" key="3">
    <source>
        <dbReference type="Proteomes" id="UP000316726"/>
    </source>
</evidence>
<dbReference type="OrthoDB" id="1929311at2759"/>
<dbReference type="Pfam" id="PF14617">
    <property type="entry name" value="CMS1"/>
    <property type="match status" value="1"/>
</dbReference>
<proteinExistence type="predicted"/>
<feature type="compositionally biased region" description="Basic and acidic residues" evidence="1">
    <location>
        <begin position="1"/>
        <end position="12"/>
    </location>
</feature>
<dbReference type="Gene3D" id="3.40.50.300">
    <property type="entry name" value="P-loop containing nucleotide triphosphate hydrolases"/>
    <property type="match status" value="1"/>
</dbReference>
<keyword evidence="3" id="KW-1185">Reference proteome</keyword>
<feature type="compositionally biased region" description="Basic residues" evidence="1">
    <location>
        <begin position="35"/>
        <end position="48"/>
    </location>
</feature>
<dbReference type="InterPro" id="IPR032704">
    <property type="entry name" value="Cms1"/>
</dbReference>
<dbReference type="PANTHER" id="PTHR24030:SF0">
    <property type="entry name" value="PROTEIN CMSS1"/>
    <property type="match status" value="1"/>
</dbReference>
<dbReference type="GO" id="GO:0005634">
    <property type="term" value="C:nucleus"/>
    <property type="evidence" value="ECO:0007669"/>
    <property type="project" value="TreeGrafter"/>
</dbReference>
<reference evidence="2 3" key="1">
    <citation type="submission" date="2018-07" db="EMBL/GenBank/DDBJ databases">
        <title>The complete nuclear genome of the prasinophyte Chloropicon primus (CCMP1205).</title>
        <authorList>
            <person name="Pombert J.-F."/>
            <person name="Otis C."/>
            <person name="Turmel M."/>
            <person name="Lemieux C."/>
        </authorList>
    </citation>
    <scope>NUCLEOTIDE SEQUENCE [LARGE SCALE GENOMIC DNA]</scope>
    <source>
        <strain evidence="2 3">CCMP1205</strain>
    </source>
</reference>